<evidence type="ECO:0000256" key="10">
    <source>
        <dbReference type="SAM" id="Phobius"/>
    </source>
</evidence>
<evidence type="ECO:0000256" key="3">
    <source>
        <dbReference type="ARBA" id="ARBA00022692"/>
    </source>
</evidence>
<sequence length="90" mass="9817">MLFNVTEAEEFSDFANDSAGGNATGPPETTSQFSVTHKSQESAFESDIIIPLYVVIFVLSVVGNSLVLATLGQNKRMRTITNVYLLNLVF</sequence>
<gene>
    <name evidence="12" type="ORF">PYX00_010593</name>
</gene>
<dbReference type="EMBL" id="JARGDH010000005">
    <property type="protein sequence ID" value="KAL0268777.1"/>
    <property type="molecule type" value="Genomic_DNA"/>
</dbReference>
<keyword evidence="6 10" id="KW-0472">Membrane</keyword>
<dbReference type="PRINTS" id="PR00237">
    <property type="entry name" value="GPCRRHODOPSN"/>
</dbReference>
<evidence type="ECO:0000256" key="1">
    <source>
        <dbReference type="ARBA" id="ARBA00004141"/>
    </source>
</evidence>
<accession>A0AAW2HGC3</accession>
<name>A0AAW2HGC3_9NEOP</name>
<comment type="caution">
    <text evidence="12">The sequence shown here is derived from an EMBL/GenBank/DDBJ whole genome shotgun (WGS) entry which is preliminary data.</text>
</comment>
<feature type="region of interest" description="Disordered" evidence="9">
    <location>
        <begin position="13"/>
        <end position="32"/>
    </location>
</feature>
<feature type="transmembrane region" description="Helical" evidence="10">
    <location>
        <begin position="48"/>
        <end position="71"/>
    </location>
</feature>
<feature type="domain" description="G-protein coupled receptors family 1 profile" evidence="11">
    <location>
        <begin position="63"/>
        <end position="90"/>
    </location>
</feature>
<keyword evidence="8" id="KW-0807">Transducer</keyword>
<evidence type="ECO:0000256" key="2">
    <source>
        <dbReference type="ARBA" id="ARBA00010663"/>
    </source>
</evidence>
<keyword evidence="7" id="KW-0675">Receptor</keyword>
<keyword evidence="3 10" id="KW-0812">Transmembrane</keyword>
<dbReference type="GO" id="GO:0005886">
    <property type="term" value="C:plasma membrane"/>
    <property type="evidence" value="ECO:0007669"/>
    <property type="project" value="TreeGrafter"/>
</dbReference>
<comment type="similarity">
    <text evidence="2">Belongs to the G-protein coupled receptor 1 family.</text>
</comment>
<evidence type="ECO:0000256" key="9">
    <source>
        <dbReference type="SAM" id="MobiDB-lite"/>
    </source>
</evidence>
<keyword evidence="5" id="KW-0297">G-protein coupled receptor</keyword>
<dbReference type="GO" id="GO:0008188">
    <property type="term" value="F:neuropeptide receptor activity"/>
    <property type="evidence" value="ECO:0007669"/>
    <property type="project" value="TreeGrafter"/>
</dbReference>
<evidence type="ECO:0000256" key="8">
    <source>
        <dbReference type="ARBA" id="ARBA00023224"/>
    </source>
</evidence>
<evidence type="ECO:0000259" key="11">
    <source>
        <dbReference type="PROSITE" id="PS50262"/>
    </source>
</evidence>
<evidence type="ECO:0000313" key="12">
    <source>
        <dbReference type="EMBL" id="KAL0268777.1"/>
    </source>
</evidence>
<reference evidence="12" key="1">
    <citation type="journal article" date="2024" name="Gigascience">
        <title>Chromosome-level genome of the poultry shaft louse Menopon gallinae provides insight into the host-switching and adaptive evolution of parasitic lice.</title>
        <authorList>
            <person name="Xu Y."/>
            <person name="Ma L."/>
            <person name="Liu S."/>
            <person name="Liang Y."/>
            <person name="Liu Q."/>
            <person name="He Z."/>
            <person name="Tian L."/>
            <person name="Duan Y."/>
            <person name="Cai W."/>
            <person name="Li H."/>
            <person name="Song F."/>
        </authorList>
    </citation>
    <scope>NUCLEOTIDE SEQUENCE</scope>
    <source>
        <strain evidence="12">Cailab_2023a</strain>
    </source>
</reference>
<dbReference type="PANTHER" id="PTHR24238">
    <property type="entry name" value="G-PROTEIN COUPLED RECEPTOR"/>
    <property type="match status" value="1"/>
</dbReference>
<comment type="subcellular location">
    <subcellularLocation>
        <location evidence="1">Membrane</location>
        <topology evidence="1">Multi-pass membrane protein</topology>
    </subcellularLocation>
</comment>
<dbReference type="InterPro" id="IPR017452">
    <property type="entry name" value="GPCR_Rhodpsn_7TM"/>
</dbReference>
<organism evidence="12">
    <name type="scientific">Menopon gallinae</name>
    <name type="common">poultry shaft louse</name>
    <dbReference type="NCBI Taxonomy" id="328185"/>
    <lineage>
        <taxon>Eukaryota</taxon>
        <taxon>Metazoa</taxon>
        <taxon>Ecdysozoa</taxon>
        <taxon>Arthropoda</taxon>
        <taxon>Hexapoda</taxon>
        <taxon>Insecta</taxon>
        <taxon>Pterygota</taxon>
        <taxon>Neoptera</taxon>
        <taxon>Paraneoptera</taxon>
        <taxon>Psocodea</taxon>
        <taxon>Troctomorpha</taxon>
        <taxon>Phthiraptera</taxon>
        <taxon>Amblycera</taxon>
        <taxon>Menoponidae</taxon>
        <taxon>Menopon</taxon>
    </lineage>
</organism>
<protein>
    <recommendedName>
        <fullName evidence="11">G-protein coupled receptors family 1 profile domain-containing protein</fullName>
    </recommendedName>
</protein>
<dbReference type="SUPFAM" id="SSF81321">
    <property type="entry name" value="Family A G protein-coupled receptor-like"/>
    <property type="match status" value="1"/>
</dbReference>
<proteinExistence type="inferred from homology"/>
<dbReference type="PANTHER" id="PTHR24238:SF46">
    <property type="entry name" value="GASTRIN_CHOLECYSTOKININ TYPE B RECEPTOR"/>
    <property type="match status" value="1"/>
</dbReference>
<dbReference type="InterPro" id="IPR000276">
    <property type="entry name" value="GPCR_Rhodpsn"/>
</dbReference>
<dbReference type="PROSITE" id="PS50262">
    <property type="entry name" value="G_PROTEIN_RECEP_F1_2"/>
    <property type="match status" value="1"/>
</dbReference>
<evidence type="ECO:0000256" key="6">
    <source>
        <dbReference type="ARBA" id="ARBA00023136"/>
    </source>
</evidence>
<dbReference type="AlphaFoldDB" id="A0AAW2HGC3"/>
<evidence type="ECO:0000256" key="7">
    <source>
        <dbReference type="ARBA" id="ARBA00023170"/>
    </source>
</evidence>
<dbReference type="Gene3D" id="1.20.1070.10">
    <property type="entry name" value="Rhodopsin 7-helix transmembrane proteins"/>
    <property type="match status" value="1"/>
</dbReference>
<keyword evidence="4 10" id="KW-1133">Transmembrane helix</keyword>
<evidence type="ECO:0000256" key="5">
    <source>
        <dbReference type="ARBA" id="ARBA00023040"/>
    </source>
</evidence>
<evidence type="ECO:0000256" key="4">
    <source>
        <dbReference type="ARBA" id="ARBA00022989"/>
    </source>
</evidence>